<evidence type="ECO:0000256" key="7">
    <source>
        <dbReference type="PIRSR" id="PIRSR000097-2"/>
    </source>
</evidence>
<dbReference type="EMBL" id="MF197864">
    <property type="protein sequence ID" value="ASK38702.1"/>
    <property type="molecule type" value="Genomic_DNA"/>
</dbReference>
<dbReference type="InterPro" id="IPR018170">
    <property type="entry name" value="Aldo/ket_reductase_CS"/>
</dbReference>
<dbReference type="Pfam" id="PF00248">
    <property type="entry name" value="Aldo_ket_red"/>
    <property type="match status" value="1"/>
</dbReference>
<dbReference type="Gene3D" id="3.20.20.100">
    <property type="entry name" value="NADP-dependent oxidoreductase domain"/>
    <property type="match status" value="1"/>
</dbReference>
<evidence type="ECO:0000256" key="8">
    <source>
        <dbReference type="PIRSR" id="PIRSR000097-3"/>
    </source>
</evidence>
<organism evidence="10">
    <name type="scientific">Paecilomyces divaricatus</name>
    <name type="common">Penicillium divaricatum</name>
    <dbReference type="NCBI Taxonomy" id="644132"/>
    <lineage>
        <taxon>Eukaryota</taxon>
        <taxon>Fungi</taxon>
        <taxon>Dikarya</taxon>
        <taxon>Ascomycota</taxon>
        <taxon>Pezizomycotina</taxon>
        <taxon>Eurotiomycetes</taxon>
        <taxon>Eurotiomycetidae</taxon>
        <taxon>Eurotiales</taxon>
        <taxon>Thermoascaceae</taxon>
        <taxon>Paecilomyces</taxon>
    </lineage>
</organism>
<comment type="catalytic activity">
    <reaction evidence="5">
        <text>xylitol + NAD(+) = D-xylose + NADH + H(+)</text>
        <dbReference type="Rhea" id="RHEA:27441"/>
        <dbReference type="ChEBI" id="CHEBI:15378"/>
        <dbReference type="ChEBI" id="CHEBI:17151"/>
        <dbReference type="ChEBI" id="CHEBI:53455"/>
        <dbReference type="ChEBI" id="CHEBI:57540"/>
        <dbReference type="ChEBI" id="CHEBI:57945"/>
        <dbReference type="EC" id="1.1.1.307"/>
    </reaction>
</comment>
<evidence type="ECO:0000256" key="6">
    <source>
        <dbReference type="PIRSR" id="PIRSR000097-1"/>
    </source>
</evidence>
<dbReference type="EC" id="1.1.1.307" evidence="1"/>
<evidence type="ECO:0000313" key="10">
    <source>
        <dbReference type="EMBL" id="ASK38702.1"/>
    </source>
</evidence>
<dbReference type="InterPro" id="IPR036812">
    <property type="entry name" value="NAD(P)_OxRdtase_dom_sf"/>
</dbReference>
<evidence type="ECO:0000259" key="9">
    <source>
        <dbReference type="Pfam" id="PF00248"/>
    </source>
</evidence>
<name>A0A3G1IHI3_PAEDI</name>
<accession>A0A3G1IHI3</accession>
<dbReference type="AlphaFoldDB" id="A0A3G1IHI3"/>
<feature type="active site" description="Proton donor" evidence="6">
    <location>
        <position position="58"/>
    </location>
</feature>
<dbReference type="InterPro" id="IPR023210">
    <property type="entry name" value="NADP_OxRdtase_dom"/>
</dbReference>
<dbReference type="PANTHER" id="PTHR11732">
    <property type="entry name" value="ALDO/KETO REDUCTASE"/>
    <property type="match status" value="1"/>
</dbReference>
<feature type="site" description="Lowers pKa of active site Tyr" evidence="8">
    <location>
        <position position="88"/>
    </location>
</feature>
<reference evidence="10" key="1">
    <citation type="journal article" date="2017" name="Chem. Commun. (Camb.)">
        <title>Genetic and chemical characterisation of the cornexistin pathway provides further insight into maleidride biosynthesis.</title>
        <authorList>
            <person name="Williams K."/>
            <person name="Szwalbe A.J."/>
            <person name="Dickson C."/>
            <person name="Desson T.R."/>
            <person name="Mulholland N.P."/>
            <person name="Vincent J.L."/>
            <person name="Clough J.M."/>
            <person name="Bailey A.M."/>
            <person name="Butts C.P."/>
            <person name="Willis C.L."/>
            <person name="Simpson T.J."/>
            <person name="Cox R.J."/>
        </authorList>
    </citation>
    <scope>NUCLEOTIDE SEQUENCE</scope>
</reference>
<dbReference type="InterPro" id="IPR044494">
    <property type="entry name" value="AKR3C2/3"/>
</dbReference>
<dbReference type="PRINTS" id="PR00069">
    <property type="entry name" value="ALDKETRDTASE"/>
</dbReference>
<evidence type="ECO:0000256" key="3">
    <source>
        <dbReference type="ARBA" id="ARBA00025065"/>
    </source>
</evidence>
<feature type="domain" description="NADP-dependent oxidoreductase" evidence="9">
    <location>
        <begin position="20"/>
        <end position="278"/>
    </location>
</feature>
<dbReference type="PIRSF" id="PIRSF000097">
    <property type="entry name" value="AKR"/>
    <property type="match status" value="1"/>
</dbReference>
<dbReference type="GO" id="GO:0016652">
    <property type="term" value="F:oxidoreductase activity, acting on NAD(P)H as acceptor"/>
    <property type="evidence" value="ECO:0007669"/>
    <property type="project" value="InterPro"/>
</dbReference>
<dbReference type="PROSITE" id="PS00062">
    <property type="entry name" value="ALDOKETO_REDUCTASE_2"/>
    <property type="match status" value="1"/>
</dbReference>
<dbReference type="CDD" id="cd19120">
    <property type="entry name" value="AKR_AKR3C2-3"/>
    <property type="match status" value="1"/>
</dbReference>
<evidence type="ECO:0000256" key="5">
    <source>
        <dbReference type="ARBA" id="ARBA00049485"/>
    </source>
</evidence>
<dbReference type="SUPFAM" id="SSF51430">
    <property type="entry name" value="NAD(P)-linked oxidoreductase"/>
    <property type="match status" value="1"/>
</dbReference>
<comment type="catalytic activity">
    <reaction evidence="4">
        <text>xylitol + NADP(+) = D-xylose + NADPH + H(+)</text>
        <dbReference type="Rhea" id="RHEA:27445"/>
        <dbReference type="ChEBI" id="CHEBI:15378"/>
        <dbReference type="ChEBI" id="CHEBI:17151"/>
        <dbReference type="ChEBI" id="CHEBI:53455"/>
        <dbReference type="ChEBI" id="CHEBI:57783"/>
        <dbReference type="ChEBI" id="CHEBI:58349"/>
        <dbReference type="EC" id="1.1.1.307"/>
    </reaction>
</comment>
<dbReference type="GO" id="GO:0016616">
    <property type="term" value="F:oxidoreductase activity, acting on the CH-OH group of donors, NAD or NADP as acceptor"/>
    <property type="evidence" value="ECO:0007669"/>
    <property type="project" value="UniProtKB-ARBA"/>
</dbReference>
<proteinExistence type="predicted"/>
<evidence type="ECO:0000256" key="4">
    <source>
        <dbReference type="ARBA" id="ARBA00047534"/>
    </source>
</evidence>
<evidence type="ECO:0000256" key="1">
    <source>
        <dbReference type="ARBA" id="ARBA00012845"/>
    </source>
</evidence>
<dbReference type="InterPro" id="IPR020471">
    <property type="entry name" value="AKR"/>
</dbReference>
<dbReference type="FunFam" id="3.20.20.100:FF:000002">
    <property type="entry name" value="2,5-diketo-D-gluconic acid reductase A"/>
    <property type="match status" value="1"/>
</dbReference>
<comment type="function">
    <text evidence="3">Catalyzes the initial reaction in the xylose utilization pathway by reducing D-xylose into xylitol. Xylose is a major component of hemicelluloses such as xylan. Most fungi utilize D-xylose via three enzymatic reactions, xylose reductase (XR), xylitol dehydrogenase (XDH), and xylulokinase, to form xylulose 5-phosphate, which enters pentose phosphate pathway.</text>
</comment>
<keyword evidence="2" id="KW-0560">Oxidoreductase</keyword>
<evidence type="ECO:0000256" key="2">
    <source>
        <dbReference type="ARBA" id="ARBA00023002"/>
    </source>
</evidence>
<protein>
    <recommendedName>
        <fullName evidence="1">D-xylose reductase [NAD(P)H]</fullName>
        <ecNumber evidence="1">1.1.1.307</ecNumber>
    </recommendedName>
</protein>
<gene>
    <name evidence="10" type="primary">pvL15</name>
</gene>
<sequence>MSHKLSLNDGVLMPTLAFGVGTAFLKRSGSDALHRPTVDAVKEALRVGYRHLDTAEMYNTELEVGAAIHESIAEGIVQGRDELFITTKVSSDFLNISKSIDVSLQKLKLDYVDAYLIHTPYWAESDDDLQKAWKGMEEVKASGKARTIGVSNFQSTHLRTVLATAQTPPSVNQLEFHPYLSVRDGNDYLFSLRDNMRDITISAYGALAPITRNIPGPLDETLKEVANRYGVGTDLVCLRWCIEQGVATITTSRHEDRMKGYLRVFDFQITPDEVMQIGASAQACLGDKEQPLTRIEKYHMAQKHT</sequence>
<dbReference type="PROSITE" id="PS00798">
    <property type="entry name" value="ALDOKETO_REDUCTASE_1"/>
    <property type="match status" value="1"/>
</dbReference>
<feature type="binding site" evidence="7">
    <location>
        <position position="118"/>
    </location>
    <ligand>
        <name>substrate</name>
    </ligand>
</feature>